<keyword evidence="3" id="KW-1185">Reference proteome</keyword>
<organism evidence="2 3">
    <name type="scientific">Natrialba hulunbeirensis JCM 10989</name>
    <dbReference type="NCBI Taxonomy" id="1227493"/>
    <lineage>
        <taxon>Archaea</taxon>
        <taxon>Methanobacteriati</taxon>
        <taxon>Methanobacteriota</taxon>
        <taxon>Stenosarchaea group</taxon>
        <taxon>Halobacteria</taxon>
        <taxon>Halobacteriales</taxon>
        <taxon>Natrialbaceae</taxon>
        <taxon>Natrialba</taxon>
    </lineage>
</organism>
<evidence type="ECO:0000313" key="3">
    <source>
        <dbReference type="Proteomes" id="UP000011519"/>
    </source>
</evidence>
<name>M0A927_9EURY</name>
<dbReference type="OrthoDB" id="166244at2157"/>
<dbReference type="PATRIC" id="fig|1227493.4.peg.285"/>
<accession>M0A927</accession>
<gene>
    <name evidence="2" type="ORF">C483_01521</name>
</gene>
<proteinExistence type="predicted"/>
<dbReference type="Proteomes" id="UP000011519">
    <property type="component" value="Unassembled WGS sequence"/>
</dbReference>
<dbReference type="AlphaFoldDB" id="M0A927"/>
<dbReference type="GO" id="GO:0016787">
    <property type="term" value="F:hydrolase activity"/>
    <property type="evidence" value="ECO:0007669"/>
    <property type="project" value="UniProtKB-KW"/>
</dbReference>
<dbReference type="RefSeq" id="WP_006651574.1">
    <property type="nucleotide sequence ID" value="NZ_AOIM01000009.1"/>
</dbReference>
<reference evidence="2 3" key="1">
    <citation type="journal article" date="2014" name="PLoS Genet.">
        <title>Phylogenetically driven sequencing of extremely halophilic archaea reveals strategies for static and dynamic osmo-response.</title>
        <authorList>
            <person name="Becker E.A."/>
            <person name="Seitzer P.M."/>
            <person name="Tritt A."/>
            <person name="Larsen D."/>
            <person name="Krusor M."/>
            <person name="Yao A.I."/>
            <person name="Wu D."/>
            <person name="Madern D."/>
            <person name="Eisen J.A."/>
            <person name="Darling A.E."/>
            <person name="Facciotti M.T."/>
        </authorList>
    </citation>
    <scope>NUCLEOTIDE SEQUENCE [LARGE SCALE GENOMIC DNA]</scope>
    <source>
        <strain evidence="2 3">JCM 10989</strain>
    </source>
</reference>
<feature type="region of interest" description="Disordered" evidence="1">
    <location>
        <begin position="1"/>
        <end position="61"/>
    </location>
</feature>
<comment type="caution">
    <text evidence="2">The sequence shown here is derived from an EMBL/GenBank/DDBJ whole genome shotgun (WGS) entry which is preliminary data.</text>
</comment>
<dbReference type="STRING" id="1227493.C483_01521"/>
<feature type="compositionally biased region" description="Polar residues" evidence="1">
    <location>
        <begin position="1"/>
        <end position="10"/>
    </location>
</feature>
<keyword evidence="2" id="KW-0378">Hydrolase</keyword>
<evidence type="ECO:0000256" key="1">
    <source>
        <dbReference type="SAM" id="MobiDB-lite"/>
    </source>
</evidence>
<dbReference type="EMBL" id="AOIM01000009">
    <property type="protein sequence ID" value="ELY95004.1"/>
    <property type="molecule type" value="Genomic_DNA"/>
</dbReference>
<feature type="compositionally biased region" description="Low complexity" evidence="1">
    <location>
        <begin position="44"/>
        <end position="61"/>
    </location>
</feature>
<protein>
    <submittedName>
        <fullName evidence="2">Hydrolase</fullName>
    </submittedName>
</protein>
<evidence type="ECO:0000313" key="2">
    <source>
        <dbReference type="EMBL" id="ELY95004.1"/>
    </source>
</evidence>
<sequence length="61" mass="6336">MAVTNPSSRESVPADEQEAGVGMRHVTVVPTNFEATEDDAALESTTSSDHTTDAAADGQDD</sequence>